<comment type="caution">
    <text evidence="1">The sequence shown here is derived from an EMBL/GenBank/DDBJ whole genome shotgun (WGS) entry which is preliminary data.</text>
</comment>
<gene>
    <name evidence="1" type="ORF">PYX00_001509</name>
</gene>
<reference evidence="1" key="1">
    <citation type="journal article" date="2024" name="Gigascience">
        <title>Chromosome-level genome of the poultry shaft louse Menopon gallinae provides insight into the host-switching and adaptive evolution of parasitic lice.</title>
        <authorList>
            <person name="Xu Y."/>
            <person name="Ma L."/>
            <person name="Liu S."/>
            <person name="Liang Y."/>
            <person name="Liu Q."/>
            <person name="He Z."/>
            <person name="Tian L."/>
            <person name="Duan Y."/>
            <person name="Cai W."/>
            <person name="Li H."/>
            <person name="Song F."/>
        </authorList>
    </citation>
    <scope>NUCLEOTIDE SEQUENCE</scope>
    <source>
        <strain evidence="1">Cailab_2023a</strain>
    </source>
</reference>
<protein>
    <submittedName>
        <fullName evidence="1">Uncharacterized protein</fullName>
    </submittedName>
</protein>
<accession>A0AAW2ID18</accession>
<sequence>MYRTSPKYGTRVVNDHIKRKHPDLYELYLERREMSVKLTQNEVLKLTCARPDPRATGA</sequence>
<proteinExistence type="predicted"/>
<dbReference type="AlphaFoldDB" id="A0AAW2ID18"/>
<dbReference type="EMBL" id="JARGDH010000001">
    <property type="protein sequence ID" value="KAL0280119.1"/>
    <property type="molecule type" value="Genomic_DNA"/>
</dbReference>
<name>A0AAW2ID18_9NEOP</name>
<organism evidence="1">
    <name type="scientific">Menopon gallinae</name>
    <name type="common">poultry shaft louse</name>
    <dbReference type="NCBI Taxonomy" id="328185"/>
    <lineage>
        <taxon>Eukaryota</taxon>
        <taxon>Metazoa</taxon>
        <taxon>Ecdysozoa</taxon>
        <taxon>Arthropoda</taxon>
        <taxon>Hexapoda</taxon>
        <taxon>Insecta</taxon>
        <taxon>Pterygota</taxon>
        <taxon>Neoptera</taxon>
        <taxon>Paraneoptera</taxon>
        <taxon>Psocodea</taxon>
        <taxon>Troctomorpha</taxon>
        <taxon>Phthiraptera</taxon>
        <taxon>Amblycera</taxon>
        <taxon>Menoponidae</taxon>
        <taxon>Menopon</taxon>
    </lineage>
</organism>
<evidence type="ECO:0000313" key="1">
    <source>
        <dbReference type="EMBL" id="KAL0280119.1"/>
    </source>
</evidence>